<accession>A0A6A3NBC3</accession>
<protein>
    <submittedName>
        <fullName evidence="1">Uncharacterized protein</fullName>
    </submittedName>
</protein>
<organism evidence="1 2">
    <name type="scientific">Phytophthora rubi</name>
    <dbReference type="NCBI Taxonomy" id="129364"/>
    <lineage>
        <taxon>Eukaryota</taxon>
        <taxon>Sar</taxon>
        <taxon>Stramenopiles</taxon>
        <taxon>Oomycota</taxon>
        <taxon>Peronosporomycetes</taxon>
        <taxon>Peronosporales</taxon>
        <taxon>Peronosporaceae</taxon>
        <taxon>Phytophthora</taxon>
    </lineage>
</organism>
<evidence type="ECO:0000313" key="1">
    <source>
        <dbReference type="EMBL" id="KAE9037610.1"/>
    </source>
</evidence>
<sequence>MWQAPISKQQKSDNFLEGGFGLASTAPDYHDHVLNLSKRAEEGVGRFLAVRGVTSSGPGAVLKYLRALYRSEYTVLQMVTLKFTYIQIPRALGSAA</sequence>
<comment type="caution">
    <text evidence="1">The sequence shown here is derived from an EMBL/GenBank/DDBJ whole genome shotgun (WGS) entry which is preliminary data.</text>
</comment>
<dbReference type="AlphaFoldDB" id="A0A6A3NBC3"/>
<proteinExistence type="predicted"/>
<dbReference type="EMBL" id="QXFV01000436">
    <property type="protein sequence ID" value="KAE9037610.1"/>
    <property type="molecule type" value="Genomic_DNA"/>
</dbReference>
<reference evidence="1 2" key="1">
    <citation type="submission" date="2018-09" db="EMBL/GenBank/DDBJ databases">
        <title>Genomic investigation of the strawberry pathogen Phytophthora fragariae indicates pathogenicity is determined by transcriptional variation in three key races.</title>
        <authorList>
            <person name="Adams T.M."/>
            <person name="Armitage A.D."/>
            <person name="Sobczyk M.K."/>
            <person name="Bates H.J."/>
            <person name="Dunwell J.M."/>
            <person name="Nellist C.F."/>
            <person name="Harrison R.J."/>
        </authorList>
    </citation>
    <scope>NUCLEOTIDE SEQUENCE [LARGE SCALE GENOMIC DNA]</scope>
    <source>
        <strain evidence="1 2">SCRP249</strain>
    </source>
</reference>
<evidence type="ECO:0000313" key="2">
    <source>
        <dbReference type="Proteomes" id="UP000429607"/>
    </source>
</evidence>
<dbReference type="Proteomes" id="UP000429607">
    <property type="component" value="Unassembled WGS sequence"/>
</dbReference>
<name>A0A6A3NBC3_9STRA</name>
<gene>
    <name evidence="1" type="ORF">PR001_g8307</name>
</gene>